<keyword evidence="1" id="KW-0812">Transmembrane</keyword>
<keyword evidence="3" id="KW-1185">Reference proteome</keyword>
<dbReference type="Proteomes" id="UP000244441">
    <property type="component" value="Chromosome"/>
</dbReference>
<feature type="transmembrane region" description="Helical" evidence="1">
    <location>
        <begin position="23"/>
        <end position="45"/>
    </location>
</feature>
<evidence type="ECO:0000313" key="2">
    <source>
        <dbReference type="EMBL" id="AWB65829.1"/>
    </source>
</evidence>
<name>A0A2S0VNQ9_9ALTE</name>
<gene>
    <name evidence="2" type="ORF">C2869_04960</name>
</gene>
<proteinExistence type="predicted"/>
<dbReference type="EMBL" id="CP026604">
    <property type="protein sequence ID" value="AWB65829.1"/>
    <property type="molecule type" value="Genomic_DNA"/>
</dbReference>
<dbReference type="KEGG" id="cate:C2869_04960"/>
<reference evidence="2 3" key="1">
    <citation type="submission" date="2018-01" db="EMBL/GenBank/DDBJ databases">
        <title>Genome sequence of a Cantenovulum-like bacteria.</title>
        <authorList>
            <person name="Tan W.R."/>
            <person name="Lau N.-S."/>
            <person name="Go F."/>
            <person name="Amirul A.-A.A."/>
        </authorList>
    </citation>
    <scope>NUCLEOTIDE SEQUENCE [LARGE SCALE GENOMIC DNA]</scope>
    <source>
        <strain evidence="2 3">CCB-QB4</strain>
    </source>
</reference>
<protein>
    <submittedName>
        <fullName evidence="2">Uncharacterized protein</fullName>
    </submittedName>
</protein>
<dbReference type="OrthoDB" id="7061187at2"/>
<evidence type="ECO:0000313" key="3">
    <source>
        <dbReference type="Proteomes" id="UP000244441"/>
    </source>
</evidence>
<keyword evidence="1" id="KW-1133">Transmembrane helix</keyword>
<keyword evidence="1" id="KW-0472">Membrane</keyword>
<dbReference type="RefSeq" id="WP_108601903.1">
    <property type="nucleotide sequence ID" value="NZ_CP026604.1"/>
</dbReference>
<feature type="transmembrane region" description="Helical" evidence="1">
    <location>
        <begin position="122"/>
        <end position="140"/>
    </location>
</feature>
<organism evidence="2 3">
    <name type="scientific">Saccharobesus litoralis</name>
    <dbReference type="NCBI Taxonomy" id="2172099"/>
    <lineage>
        <taxon>Bacteria</taxon>
        <taxon>Pseudomonadati</taxon>
        <taxon>Pseudomonadota</taxon>
        <taxon>Gammaproteobacteria</taxon>
        <taxon>Alteromonadales</taxon>
        <taxon>Alteromonadaceae</taxon>
        <taxon>Saccharobesus</taxon>
    </lineage>
</organism>
<sequence>MSEPQLATEYAPEYSKSEKRLRLSIYLGIALVLILVLKFGLLPFLQSFIESAHCHQSFGVSDIKILWLGLFVGIPMLTSLTLAICFWPLAIKGLVEQQYPPTGVKVFKPTKVLKGSQAKRRCALLLCLPLLFLPITIWGHTQADKAIDWHQSELDTAECVKRN</sequence>
<feature type="transmembrane region" description="Helical" evidence="1">
    <location>
        <begin position="65"/>
        <end position="89"/>
    </location>
</feature>
<dbReference type="AlphaFoldDB" id="A0A2S0VNQ9"/>
<evidence type="ECO:0000256" key="1">
    <source>
        <dbReference type="SAM" id="Phobius"/>
    </source>
</evidence>
<accession>A0A2S0VNQ9</accession>